<feature type="domain" description="DNA polymerase III delta subunit C-terminal" evidence="8">
    <location>
        <begin position="219"/>
        <end position="311"/>
    </location>
</feature>
<dbReference type="EC" id="2.7.7.7" evidence="1"/>
<evidence type="ECO:0000256" key="5">
    <source>
        <dbReference type="ARBA" id="ARBA00022705"/>
    </source>
</evidence>
<dbReference type="SUPFAM" id="SSF48019">
    <property type="entry name" value="post-AAA+ oligomerization domain-like"/>
    <property type="match status" value="1"/>
</dbReference>
<dbReference type="GO" id="GO:0009360">
    <property type="term" value="C:DNA polymerase III complex"/>
    <property type="evidence" value="ECO:0007669"/>
    <property type="project" value="InterPro"/>
</dbReference>
<dbReference type="GO" id="GO:0006261">
    <property type="term" value="P:DNA-templated DNA replication"/>
    <property type="evidence" value="ECO:0007669"/>
    <property type="project" value="TreeGrafter"/>
</dbReference>
<evidence type="ECO:0000256" key="2">
    <source>
        <dbReference type="ARBA" id="ARBA00014363"/>
    </source>
</evidence>
<evidence type="ECO:0000256" key="4">
    <source>
        <dbReference type="ARBA" id="ARBA00022695"/>
    </source>
</evidence>
<organism evidence="9">
    <name type="scientific">Vibrio sp. HB236076</name>
    <dbReference type="NCBI Taxonomy" id="3232307"/>
    <lineage>
        <taxon>Bacteria</taxon>
        <taxon>Pseudomonadati</taxon>
        <taxon>Pseudomonadota</taxon>
        <taxon>Gammaproteobacteria</taxon>
        <taxon>Vibrionales</taxon>
        <taxon>Vibrionaceae</taxon>
        <taxon>Vibrio</taxon>
    </lineage>
</organism>
<dbReference type="InterPro" id="IPR050238">
    <property type="entry name" value="DNA_Rep/Repair_Clamp_Loader"/>
</dbReference>
<dbReference type="GO" id="GO:0008408">
    <property type="term" value="F:3'-5' exonuclease activity"/>
    <property type="evidence" value="ECO:0007669"/>
    <property type="project" value="InterPro"/>
</dbReference>
<accession>A0AB39HC09</accession>
<gene>
    <name evidence="9" type="primary">holB</name>
    <name evidence="9" type="ORF">AB0763_08375</name>
</gene>
<dbReference type="Pfam" id="PF13177">
    <property type="entry name" value="DNA_pol3_delta2"/>
    <property type="match status" value="1"/>
</dbReference>
<comment type="catalytic activity">
    <reaction evidence="7">
        <text>DNA(n) + a 2'-deoxyribonucleoside 5'-triphosphate = DNA(n+1) + diphosphate</text>
        <dbReference type="Rhea" id="RHEA:22508"/>
        <dbReference type="Rhea" id="RHEA-COMP:17339"/>
        <dbReference type="Rhea" id="RHEA-COMP:17340"/>
        <dbReference type="ChEBI" id="CHEBI:33019"/>
        <dbReference type="ChEBI" id="CHEBI:61560"/>
        <dbReference type="ChEBI" id="CHEBI:173112"/>
        <dbReference type="EC" id="2.7.7.7"/>
    </reaction>
</comment>
<evidence type="ECO:0000256" key="1">
    <source>
        <dbReference type="ARBA" id="ARBA00012417"/>
    </source>
</evidence>
<name>A0AB39HC09_9VIBR</name>
<dbReference type="InterPro" id="IPR027417">
    <property type="entry name" value="P-loop_NTPase"/>
</dbReference>
<dbReference type="PANTHER" id="PTHR11669:SF8">
    <property type="entry name" value="DNA POLYMERASE III SUBUNIT DELTA"/>
    <property type="match status" value="1"/>
</dbReference>
<evidence type="ECO:0000313" key="9">
    <source>
        <dbReference type="EMBL" id="XDK24242.1"/>
    </source>
</evidence>
<dbReference type="RefSeq" id="WP_306100302.1">
    <property type="nucleotide sequence ID" value="NZ_CP162601.1"/>
</dbReference>
<dbReference type="Pfam" id="PF09115">
    <property type="entry name" value="DNApol3-delta_C"/>
    <property type="match status" value="1"/>
</dbReference>
<keyword evidence="4 9" id="KW-0548">Nucleotidyltransferase</keyword>
<evidence type="ECO:0000256" key="3">
    <source>
        <dbReference type="ARBA" id="ARBA00022679"/>
    </source>
</evidence>
<dbReference type="InterPro" id="IPR015199">
    <property type="entry name" value="DNA_pol_III_delta_C"/>
</dbReference>
<dbReference type="GO" id="GO:0003677">
    <property type="term" value="F:DNA binding"/>
    <property type="evidence" value="ECO:0007669"/>
    <property type="project" value="InterPro"/>
</dbReference>
<dbReference type="Gene3D" id="3.40.50.300">
    <property type="entry name" value="P-loop containing nucleotide triphosphate hydrolases"/>
    <property type="match status" value="1"/>
</dbReference>
<dbReference type="NCBIfam" id="TIGR00678">
    <property type="entry name" value="holB"/>
    <property type="match status" value="1"/>
</dbReference>
<evidence type="ECO:0000259" key="8">
    <source>
        <dbReference type="Pfam" id="PF09115"/>
    </source>
</evidence>
<evidence type="ECO:0000256" key="6">
    <source>
        <dbReference type="ARBA" id="ARBA00022932"/>
    </source>
</evidence>
<dbReference type="Gene3D" id="1.20.272.10">
    <property type="match status" value="1"/>
</dbReference>
<sequence length="317" mass="35688">MALQPWLQETAQHWLSAIEEETIGHSLILHSEVELGAEAMIELWAGSLLCPHPGHACGFCHSCQLLDSGNHPDYHHIQPDKPGGNITVDQIRQGLKQAQESSQLGGNRVFVITPAEQMNTAAANALLKTLEEPSQSSFFLLVCQSPKRLLATIRSRCQLWSLPCPSPSQALEWLAEQGHKDVPAYVMTLAQGSPMAAKQWLDDKQFAEFEIGQSLLVNTMTRSDSDPIDAVSWLEKNPQRHGQWWWFLLSDAQKVRFGQVGDFDEISRRLAHCDYDVLYRQSQALARLLSQLQAQPGLNTSLLFYNWLIETREHLCL</sequence>
<dbReference type="KEGG" id="vih:AB0763_08375"/>
<dbReference type="EMBL" id="CP162601">
    <property type="protein sequence ID" value="XDK24242.1"/>
    <property type="molecule type" value="Genomic_DNA"/>
</dbReference>
<proteinExistence type="predicted"/>
<reference evidence="9" key="1">
    <citation type="submission" date="2024-07" db="EMBL/GenBank/DDBJ databases">
        <title>Genome Analysis of a Potential Novel Vibrio Species Secreting pH- and Thermo-stable Alginate Lyase and its Application in Producing Alginate Oligosaccharides.</title>
        <authorList>
            <person name="Huang H."/>
            <person name="Bao K."/>
        </authorList>
    </citation>
    <scope>NUCLEOTIDE SEQUENCE</scope>
    <source>
        <strain evidence="9">HB236076</strain>
    </source>
</reference>
<protein>
    <recommendedName>
        <fullName evidence="2">DNA polymerase III subunit delta'</fullName>
        <ecNumber evidence="1">2.7.7.7</ecNumber>
    </recommendedName>
</protein>
<dbReference type="InterPro" id="IPR008921">
    <property type="entry name" value="DNA_pol3_clamp-load_cplx_C"/>
</dbReference>
<keyword evidence="5" id="KW-0235">DNA replication</keyword>
<dbReference type="InterPro" id="IPR004622">
    <property type="entry name" value="DNA_pol_HolB"/>
</dbReference>
<dbReference type="GO" id="GO:0003887">
    <property type="term" value="F:DNA-directed DNA polymerase activity"/>
    <property type="evidence" value="ECO:0007669"/>
    <property type="project" value="UniProtKB-KW"/>
</dbReference>
<keyword evidence="6" id="KW-0239">DNA-directed DNA polymerase</keyword>
<dbReference type="SUPFAM" id="SSF52540">
    <property type="entry name" value="P-loop containing nucleoside triphosphate hydrolases"/>
    <property type="match status" value="1"/>
</dbReference>
<keyword evidence="3 9" id="KW-0808">Transferase</keyword>
<dbReference type="PANTHER" id="PTHR11669">
    <property type="entry name" value="REPLICATION FACTOR C / DNA POLYMERASE III GAMMA-TAU SUBUNIT"/>
    <property type="match status" value="1"/>
</dbReference>
<evidence type="ECO:0000256" key="7">
    <source>
        <dbReference type="ARBA" id="ARBA00049244"/>
    </source>
</evidence>
<dbReference type="AlphaFoldDB" id="A0AB39HC09"/>